<comment type="caution">
    <text evidence="4">The sequence shown here is derived from an EMBL/GenBank/DDBJ whole genome shotgun (WGS) entry which is preliminary data.</text>
</comment>
<evidence type="ECO:0000256" key="1">
    <source>
        <dbReference type="ARBA" id="ARBA00022490"/>
    </source>
</evidence>
<accession>A0A4Z0D960</accession>
<keyword evidence="5" id="KW-1185">Reference proteome</keyword>
<dbReference type="Gene3D" id="3.10.20.10">
    <property type="match status" value="1"/>
</dbReference>
<gene>
    <name evidence="3 4" type="primary">fdhD</name>
    <name evidence="4" type="ORF">E4100_02010</name>
</gene>
<dbReference type="AlphaFoldDB" id="A0A4Z0D960"/>
<evidence type="ECO:0000256" key="3">
    <source>
        <dbReference type="HAMAP-Rule" id="MF_00187"/>
    </source>
</evidence>
<reference evidence="4 5" key="1">
    <citation type="submission" date="2019-03" db="EMBL/GenBank/DDBJ databases">
        <title>Draft genome sequence data and analysis of a Fermenting Bacterium, Soehngenia longevitae strain 1933PT, isolated from petroleum reservoir in Azerbaijan.</title>
        <authorList>
            <person name="Grouzdev D.S."/>
            <person name="Bidzhieva S.K."/>
            <person name="Sokolova D.S."/>
            <person name="Tourova T.P."/>
            <person name="Poltaraus A.B."/>
            <person name="Nazina T.N."/>
        </authorList>
    </citation>
    <scope>NUCLEOTIDE SEQUENCE [LARGE SCALE GENOMIC DNA]</scope>
    <source>
        <strain evidence="4 5">1933P</strain>
    </source>
</reference>
<dbReference type="NCBIfam" id="TIGR00129">
    <property type="entry name" value="fdhD_narQ"/>
    <property type="match status" value="1"/>
</dbReference>
<evidence type="ECO:0000313" key="4">
    <source>
        <dbReference type="EMBL" id="TFZ41372.1"/>
    </source>
</evidence>
<keyword evidence="2 3" id="KW-0501">Molybdenum cofactor biosynthesis</keyword>
<dbReference type="RefSeq" id="WP_135270336.1">
    <property type="nucleotide sequence ID" value="NZ_SRIB01000002.1"/>
</dbReference>
<dbReference type="Gene3D" id="3.40.140.10">
    <property type="entry name" value="Cytidine Deaminase, domain 2"/>
    <property type="match status" value="1"/>
</dbReference>
<dbReference type="Pfam" id="PF02634">
    <property type="entry name" value="FdhD-NarQ"/>
    <property type="match status" value="1"/>
</dbReference>
<dbReference type="GO" id="GO:0005737">
    <property type="term" value="C:cytoplasm"/>
    <property type="evidence" value="ECO:0007669"/>
    <property type="project" value="UniProtKB-SubCell"/>
</dbReference>
<dbReference type="GO" id="GO:0006777">
    <property type="term" value="P:Mo-molybdopterin cofactor biosynthetic process"/>
    <property type="evidence" value="ECO:0007669"/>
    <property type="project" value="UniProtKB-UniRule"/>
</dbReference>
<feature type="active site" description="Cysteine persulfide intermediate" evidence="3">
    <location>
        <position position="113"/>
    </location>
</feature>
<keyword evidence="4" id="KW-0808">Transferase</keyword>
<protein>
    <recommendedName>
        <fullName evidence="3">Sulfur carrier protein FdhD</fullName>
    </recommendedName>
</protein>
<sequence length="268" mass="30110">MRDPKADDLSTKKEVKIVKIKDANTSVENDFVAVEKPFTIFVNDVEIATLMVSPDSLYELTVGFLISEGLIDSIKEIKDVKIYEKTLEARVITFEDKTLKQSLLNKRLISSGCGNAPLFYNVIDSIKSKKITNDFSIKALDLFQLMEKFNKSSKLFIETGGVHSAALANAKDILYFYEDIGRHNCIDKVLGRADIQKTHYSDKIILTSGRVSHELISKMSKRAIPMVVSHSAPTSYSIELANALNITLVGFVRGKRLNIYTNFDNIIY</sequence>
<organism evidence="4 5">
    <name type="scientific">Soehngenia longivitae</name>
    <dbReference type="NCBI Taxonomy" id="2562294"/>
    <lineage>
        <taxon>Bacteria</taxon>
        <taxon>Bacillati</taxon>
        <taxon>Bacillota</taxon>
        <taxon>Tissierellia</taxon>
        <taxon>Tissierellales</taxon>
        <taxon>Tissierellaceae</taxon>
        <taxon>Soehngenia</taxon>
    </lineage>
</organism>
<proteinExistence type="inferred from homology"/>
<dbReference type="PANTHER" id="PTHR30592:SF1">
    <property type="entry name" value="SULFUR CARRIER PROTEIN FDHD"/>
    <property type="match status" value="1"/>
</dbReference>
<name>A0A4Z0D960_9FIRM</name>
<dbReference type="HAMAP" id="MF_00187">
    <property type="entry name" value="FdhD"/>
    <property type="match status" value="1"/>
</dbReference>
<dbReference type="OrthoDB" id="9782042at2"/>
<comment type="similarity">
    <text evidence="3">Belongs to the FdhD family.</text>
</comment>
<dbReference type="SUPFAM" id="SSF53927">
    <property type="entry name" value="Cytidine deaminase-like"/>
    <property type="match status" value="1"/>
</dbReference>
<dbReference type="PIRSF" id="PIRSF015626">
    <property type="entry name" value="FdhD"/>
    <property type="match status" value="1"/>
</dbReference>
<dbReference type="GO" id="GO:0016783">
    <property type="term" value="F:sulfurtransferase activity"/>
    <property type="evidence" value="ECO:0007669"/>
    <property type="project" value="InterPro"/>
</dbReference>
<comment type="subcellular location">
    <subcellularLocation>
        <location evidence="3">Cytoplasm</location>
    </subcellularLocation>
</comment>
<dbReference type="PANTHER" id="PTHR30592">
    <property type="entry name" value="FORMATE DEHYDROGENASE"/>
    <property type="match status" value="1"/>
</dbReference>
<evidence type="ECO:0000313" key="5">
    <source>
        <dbReference type="Proteomes" id="UP000298381"/>
    </source>
</evidence>
<comment type="function">
    <text evidence="3">Required for formate dehydrogenase (FDH) activity. Acts as a sulfur carrier protein that transfers sulfur from IscS to the molybdenum cofactor prior to its insertion into FDH.</text>
</comment>
<feature type="binding site" evidence="3">
    <location>
        <begin position="251"/>
        <end position="256"/>
    </location>
    <ligand>
        <name>Mo-bis(molybdopterin guanine dinucleotide)</name>
        <dbReference type="ChEBI" id="CHEBI:60539"/>
    </ligand>
</feature>
<evidence type="ECO:0000256" key="2">
    <source>
        <dbReference type="ARBA" id="ARBA00023150"/>
    </source>
</evidence>
<dbReference type="Proteomes" id="UP000298381">
    <property type="component" value="Unassembled WGS sequence"/>
</dbReference>
<dbReference type="InterPro" id="IPR016193">
    <property type="entry name" value="Cytidine_deaminase-like"/>
</dbReference>
<dbReference type="GO" id="GO:0097163">
    <property type="term" value="F:sulfur carrier activity"/>
    <property type="evidence" value="ECO:0007669"/>
    <property type="project" value="UniProtKB-UniRule"/>
</dbReference>
<dbReference type="EMBL" id="SRIB01000002">
    <property type="protein sequence ID" value="TFZ41372.1"/>
    <property type="molecule type" value="Genomic_DNA"/>
</dbReference>
<dbReference type="InterPro" id="IPR003786">
    <property type="entry name" value="FdhD"/>
</dbReference>
<keyword evidence="1 3" id="KW-0963">Cytoplasm</keyword>